<evidence type="ECO:0000256" key="14">
    <source>
        <dbReference type="ARBA" id="ARBA00023175"/>
    </source>
</evidence>
<dbReference type="GO" id="GO:0035385">
    <property type="term" value="P:Roundabout signaling pathway"/>
    <property type="evidence" value="ECO:0007669"/>
    <property type="project" value="Ensembl"/>
</dbReference>
<dbReference type="CDD" id="cd23767">
    <property type="entry name" value="IQCD"/>
    <property type="match status" value="1"/>
</dbReference>
<dbReference type="PANTHER" id="PTHR46184">
    <property type="entry name" value="UNCONVENTIONAL MYOSIN-IXB-LIKE PROTEIN"/>
    <property type="match status" value="1"/>
</dbReference>
<name>A0A8C9AV08_PHOSS</name>
<dbReference type="Pfam" id="PF00130">
    <property type="entry name" value="C1_1"/>
    <property type="match status" value="1"/>
</dbReference>
<dbReference type="GO" id="GO:0031267">
    <property type="term" value="F:small GTPase binding"/>
    <property type="evidence" value="ECO:0007669"/>
    <property type="project" value="Ensembl"/>
</dbReference>
<proteinExistence type="inferred from homology"/>
<dbReference type="SMART" id="SM00109">
    <property type="entry name" value="C1"/>
    <property type="match status" value="1"/>
</dbReference>
<dbReference type="GO" id="GO:0005884">
    <property type="term" value="C:actin filament"/>
    <property type="evidence" value="ECO:0007669"/>
    <property type="project" value="Ensembl"/>
</dbReference>
<dbReference type="CDD" id="cd01385">
    <property type="entry name" value="MYSc_Myo9"/>
    <property type="match status" value="1"/>
</dbReference>
<dbReference type="FunFam" id="1.20.58.530:FF:000005">
    <property type="entry name" value="unconventional myosin-IXa isoform X1"/>
    <property type="match status" value="1"/>
</dbReference>
<dbReference type="PROSITE" id="PS00479">
    <property type="entry name" value="ZF_DAG_PE_1"/>
    <property type="match status" value="1"/>
</dbReference>
<reference evidence="22" key="3">
    <citation type="submission" date="2025-09" db="UniProtKB">
        <authorList>
            <consortium name="Ensembl"/>
        </authorList>
    </citation>
    <scope>IDENTIFICATION</scope>
</reference>
<keyword evidence="4" id="KW-0963">Cytoplasm</keyword>
<dbReference type="GO" id="GO:0016887">
    <property type="term" value="F:ATP hydrolysis activity"/>
    <property type="evidence" value="ECO:0007669"/>
    <property type="project" value="TreeGrafter"/>
</dbReference>
<dbReference type="GO" id="GO:0030048">
    <property type="term" value="P:actin filament-based movement"/>
    <property type="evidence" value="ECO:0007669"/>
    <property type="project" value="Ensembl"/>
</dbReference>
<dbReference type="GeneTree" id="ENSGT00940000156845"/>
<evidence type="ECO:0000259" key="21">
    <source>
        <dbReference type="PROSITE" id="PS51456"/>
    </source>
</evidence>
<dbReference type="FunFam" id="3.40.850.10:FF:000013">
    <property type="entry name" value="unconventional myosin-IXa isoform X1"/>
    <property type="match status" value="1"/>
</dbReference>
<dbReference type="GO" id="GO:0051015">
    <property type="term" value="F:actin filament binding"/>
    <property type="evidence" value="ECO:0007669"/>
    <property type="project" value="TreeGrafter"/>
</dbReference>
<evidence type="ECO:0000313" key="23">
    <source>
        <dbReference type="Proteomes" id="UP000694554"/>
    </source>
</evidence>
<dbReference type="InterPro" id="IPR036961">
    <property type="entry name" value="Kinesin_motor_dom_sf"/>
</dbReference>
<evidence type="ECO:0000259" key="18">
    <source>
        <dbReference type="PROSITE" id="PS50081"/>
    </source>
</evidence>
<keyword evidence="5" id="KW-0597">Phosphoprotein</keyword>
<dbReference type="GO" id="GO:0005938">
    <property type="term" value="C:cell cortex"/>
    <property type="evidence" value="ECO:0007669"/>
    <property type="project" value="Ensembl"/>
</dbReference>
<keyword evidence="10" id="KW-0862">Zinc</keyword>
<feature type="compositionally biased region" description="Basic and acidic residues" evidence="17">
    <location>
        <begin position="1185"/>
        <end position="1202"/>
    </location>
</feature>
<dbReference type="SMART" id="SM00324">
    <property type="entry name" value="RhoGAP"/>
    <property type="match status" value="1"/>
</dbReference>
<protein>
    <submittedName>
        <fullName evidence="22">Myosin IXB</fullName>
    </submittedName>
</protein>
<dbReference type="InterPro" id="IPR000048">
    <property type="entry name" value="IQ_motif_EF-hand-BS"/>
</dbReference>
<dbReference type="FunFam" id="1.10.555.10:FF:000009">
    <property type="entry name" value="unconventional myosin-IXa isoform X1"/>
    <property type="match status" value="1"/>
</dbReference>
<feature type="binding site" evidence="16">
    <location>
        <begin position="243"/>
        <end position="250"/>
    </location>
    <ligand>
        <name>ATP</name>
        <dbReference type="ChEBI" id="CHEBI:30616"/>
    </ligand>
</feature>
<sequence length="2013" mass="228267">MSVKEAGSSGHRGQAAYHLHIYPQLATSESQTPCQASCRVTATKDSTTSDVIQDAITSLQLDGSKRYVLVEVKETGGEEWVLDANDSPVHRVLLWPRRAQDEHPQEDGYYFLLQERNADGTIKYVHMQLVSQATAARRLVERGLLPRPQADFDDLCNLPELTEENLLKNLKHRFLQQKIYTYAGSILVAVNPFKFLPIYNPKYVKMYENQQLGKLEPHVFALADVAYYAMLRKHVNQCIVISGESGSGKTQSTNFLIHCLTALSQKGYASGVERTILGAGPVLEAFGNAKTAHNNNSSRFGKFIQVNYLESGIVRGAVVEKYLLEKSRLVSQEKDERNYHVFYYLLLGVSEEERQEFQLKQPEDYFYLNQHNLKIEDGEDLKHDFERLKQAMEMVGFLPATKKQIFSILSAILYLGNVTYKKKATGRDEGLEVGPPAALDTLSQLLKVKREILVEVLTKRKTVTSNDKLILPYSLSEAITARDSMAKSLYSALFDWIVLRINHALLNKKDMEESVSCLSIGVLDIFGFEDFERNSFEQFCINYANEQLQYYFNQHIFKLEQEEYQSEGISWHNIDYTDNVGCIHLISKKPTGLFYLLDEESNFPHATSQTLLAKFKQQHEDNRYFLGTPVMEPAFIIQHFAGKVKYQIKDFREKNMDYMRPDIVALLRGSDSSYVRELIGMDPVAVFRWAVLRAAIQAMAVLREAGRLRAERAEKAAGLGSSGARGHLGELQRGGSTPSEKLYRDLHDQIIKTIKGLPWQGDDPRRLLQSLSRLQKPRTFILKSKGIKQKQIIPKNLLDSKSLKLIISMTLHDRTTKSLLHLHKKKKPPSISAQFQTSLNKLLEALGKAEPFFIRCIRSNAEKKELCFDDELVLQQLRYTGMLETVRIRRSGYSAKYTFQDFTEQFQVLLPKNAQPCREVISALLEKMDIDKRSYQIGKTKVFLKETERQALQETLHREVVRKILLLQSWFRMVLERRHFLQMRRAAVTIQACWRSYRVRRALERTQAAVYLQAAWRGYQQRAAYQLQRQTIIRLQSLCRGHLQRRSFSQMVAEKQKAAEKEREAQRAAKQETAETGPGWAAAQEPSQGPEPSKDGEHLELEPKVWPSDGSPVEGSQPEKAPPAQKNAAESHEKVPSSREKRESRRQRGLEHVKLQNKHIESCKEEHALREPSRRAVLEPQESLAEDRKEDREDESPRDARTDTGMALPEKQLEEPPQPTLGSLVSAEAQGGSPRSGHVERPTSLALDSRVGVPAPGATPETPKDKSKLGVGPRAQDRPESPGGSTQIQRYRDADAERLASAVELWRGKKLMTAGPSTVLSQSLDLSERHRAEGVSLTPTKERRISLSTSDVSKLLSSPSQTKTQPSAETMDGEPSTKKLTIQKKKSGDASLGTDAGLSPGSVDSKSTFKRLFLHKNKDKKYSLEGTEETENTVPGQVVLEAAAMKKNLEAPSSHQHRHATGEKHAKEPGGKGKKNRNLKIGKITVSEKWRESVFRKITNANELKYLDEFLLNKINDLRSQKTPIESLFIEATEKFRSNLKTMYSVPNGKIHVGYKDLMENYQIVVSNLAAERGEKDTNLVLNLFQSLLDEFTRGHTKNDFEPPKQSKAQKKKRKQERAVQQHNGHVFASYQVSIPQSCEQCLSYIWLMDKALLCSVCKMTCHKKCVHKIQTYCSYTSGKIEPGTEPGHFGVCVDSLTSDKVSVPIVLEKLLEHVEMHGLYTEGLYRKSGAANRTRELRQALQTDPTAVKLENFPIHAITGVLKQWLRELPEPLMTFAQYGDFLRAVELPEKQEQLAAIYAVLEHLPEANHNSLERLIFHLVKVALLEDVNRMSPSALAIIFAPCLLRCPDNSDPLTSMKDVLKITTCVEMLIKEQMRKYKVKMEEITQLEAAESIAFRRLSLLRQNAPWPLKLGFSSPYEGVLIKNPKTREQQEELGVLPEEEVAGGEEDREKEILIERIQSIKEEKEDITYRLPELDPRGSDEENLDSETSASTESLLEERAGRGASEGQY</sequence>
<feature type="compositionally biased region" description="Basic and acidic residues" evidence="17">
    <location>
        <begin position="1092"/>
        <end position="1103"/>
    </location>
</feature>
<dbReference type="GO" id="GO:0005829">
    <property type="term" value="C:cytosol"/>
    <property type="evidence" value="ECO:0007669"/>
    <property type="project" value="Ensembl"/>
</dbReference>
<dbReference type="FunFam" id="3.30.60.20:FF:000020">
    <property type="entry name" value="Putative unconventional myosin-IXa"/>
    <property type="match status" value="1"/>
</dbReference>
<evidence type="ECO:0000259" key="19">
    <source>
        <dbReference type="PROSITE" id="PS50200"/>
    </source>
</evidence>
<keyword evidence="3" id="KW-0343">GTPase activation</keyword>
<feature type="domain" description="Phorbol-ester/DAG-type" evidence="18">
    <location>
        <begin position="1625"/>
        <end position="1674"/>
    </location>
</feature>
<dbReference type="PRINTS" id="PR00193">
    <property type="entry name" value="MYOSINHEAVY"/>
</dbReference>
<dbReference type="InterPro" id="IPR029071">
    <property type="entry name" value="Ubiquitin-like_domsf"/>
</dbReference>
<dbReference type="FunFam" id="1.20.120.720:FF:000003">
    <property type="entry name" value="Putative unconventional myosin-IXa"/>
    <property type="match status" value="1"/>
</dbReference>
<dbReference type="SUPFAM" id="SSF57889">
    <property type="entry name" value="Cysteine-rich domain"/>
    <property type="match status" value="1"/>
</dbReference>
<evidence type="ECO:0000256" key="10">
    <source>
        <dbReference type="ARBA" id="ARBA00022833"/>
    </source>
</evidence>
<keyword evidence="23" id="KW-1185">Reference proteome</keyword>
<accession>A0A8C9AV08</accession>
<evidence type="ECO:0000256" key="4">
    <source>
        <dbReference type="ARBA" id="ARBA00022490"/>
    </source>
</evidence>
<dbReference type="InterPro" id="IPR002219">
    <property type="entry name" value="PKC_DAG/PE"/>
</dbReference>
<dbReference type="SUPFAM" id="SSF48350">
    <property type="entry name" value="GTPase activation domain, GAP"/>
    <property type="match status" value="1"/>
</dbReference>
<dbReference type="GO" id="GO:0008270">
    <property type="term" value="F:zinc ion binding"/>
    <property type="evidence" value="ECO:0007669"/>
    <property type="project" value="UniProtKB-KW"/>
</dbReference>
<dbReference type="SUPFAM" id="SSF52540">
    <property type="entry name" value="P-loop containing nucleoside triphosphate hydrolases"/>
    <property type="match status" value="1"/>
</dbReference>
<feature type="region of interest" description="Disordered" evidence="17">
    <location>
        <begin position="1969"/>
        <end position="2013"/>
    </location>
</feature>
<dbReference type="Gene3D" id="1.20.58.530">
    <property type="match status" value="2"/>
</dbReference>
<dbReference type="Pfam" id="PF00612">
    <property type="entry name" value="IQ"/>
    <property type="match status" value="4"/>
</dbReference>
<keyword evidence="12" id="KW-0175">Coiled coil</keyword>
<evidence type="ECO:0000256" key="13">
    <source>
        <dbReference type="ARBA" id="ARBA00023123"/>
    </source>
</evidence>
<dbReference type="GO" id="GO:0016459">
    <property type="term" value="C:myosin complex"/>
    <property type="evidence" value="ECO:0007669"/>
    <property type="project" value="UniProtKB-KW"/>
</dbReference>
<dbReference type="GO" id="GO:0048495">
    <property type="term" value="F:Roundabout binding"/>
    <property type="evidence" value="ECO:0007669"/>
    <property type="project" value="Ensembl"/>
</dbReference>
<dbReference type="FunFam" id="1.20.5.190:FF:000013">
    <property type="entry name" value="unconventional myosin-IXa isoform X2"/>
    <property type="match status" value="1"/>
</dbReference>
<evidence type="ECO:0000313" key="22">
    <source>
        <dbReference type="Ensembl" id="ENSPSNP00000001335.1"/>
    </source>
</evidence>
<dbReference type="PROSITE" id="PS50096">
    <property type="entry name" value="IQ"/>
    <property type="match status" value="3"/>
</dbReference>
<evidence type="ECO:0000256" key="12">
    <source>
        <dbReference type="ARBA" id="ARBA00023054"/>
    </source>
</evidence>
<dbReference type="InterPro" id="IPR046987">
    <property type="entry name" value="Myo9"/>
</dbReference>
<dbReference type="InterPro" id="IPR036023">
    <property type="entry name" value="MYSc_Myo9"/>
</dbReference>
<dbReference type="FunFam" id="1.20.58.530:FF:000009">
    <property type="entry name" value="unconventional myosin-IXb isoform X1"/>
    <property type="match status" value="1"/>
</dbReference>
<keyword evidence="7" id="KW-0677">Repeat</keyword>
<dbReference type="InterPro" id="IPR000159">
    <property type="entry name" value="RA_dom"/>
</dbReference>
<keyword evidence="8 16" id="KW-0547">Nucleotide-binding</keyword>
<dbReference type="GO" id="GO:0043531">
    <property type="term" value="F:ADP binding"/>
    <property type="evidence" value="ECO:0007669"/>
    <property type="project" value="Ensembl"/>
</dbReference>
<dbReference type="SMART" id="SM00242">
    <property type="entry name" value="MYSc"/>
    <property type="match status" value="1"/>
</dbReference>
<keyword evidence="9" id="KW-0863">Zinc-finger</keyword>
<feature type="domain" description="Rho-GAP" evidence="20">
    <location>
        <begin position="1695"/>
        <end position="1880"/>
    </location>
</feature>
<feature type="compositionally biased region" description="Polar residues" evidence="17">
    <location>
        <begin position="1346"/>
        <end position="1368"/>
    </location>
</feature>
<evidence type="ECO:0000259" key="20">
    <source>
        <dbReference type="PROSITE" id="PS50238"/>
    </source>
</evidence>
<dbReference type="InterPro" id="IPR046349">
    <property type="entry name" value="C1-like_sf"/>
</dbReference>
<evidence type="ECO:0000256" key="15">
    <source>
        <dbReference type="ARBA" id="ARBA00023203"/>
    </source>
</evidence>
<evidence type="ECO:0000256" key="8">
    <source>
        <dbReference type="ARBA" id="ARBA00022741"/>
    </source>
</evidence>
<reference evidence="22" key="2">
    <citation type="submission" date="2025-08" db="UniProtKB">
        <authorList>
            <consortium name="Ensembl"/>
        </authorList>
    </citation>
    <scope>IDENTIFICATION</scope>
</reference>
<dbReference type="SMART" id="SM00015">
    <property type="entry name" value="IQ"/>
    <property type="match status" value="4"/>
</dbReference>
<dbReference type="Gene3D" id="1.10.555.10">
    <property type="entry name" value="Rho GTPase activation protein"/>
    <property type="match status" value="1"/>
</dbReference>
<dbReference type="InterPro" id="IPR008936">
    <property type="entry name" value="Rho_GTPase_activation_prot"/>
</dbReference>
<feature type="region of interest" description="Disordered" evidence="17">
    <location>
        <begin position="1307"/>
        <end position="1403"/>
    </location>
</feature>
<organism evidence="22 23">
    <name type="scientific">Phocoena sinus</name>
    <name type="common">Vaquita</name>
    <dbReference type="NCBI Taxonomy" id="42100"/>
    <lineage>
        <taxon>Eukaryota</taxon>
        <taxon>Metazoa</taxon>
        <taxon>Chordata</taxon>
        <taxon>Craniata</taxon>
        <taxon>Vertebrata</taxon>
        <taxon>Euteleostomi</taxon>
        <taxon>Mammalia</taxon>
        <taxon>Eutheria</taxon>
        <taxon>Laurasiatheria</taxon>
        <taxon>Artiodactyla</taxon>
        <taxon>Whippomorpha</taxon>
        <taxon>Cetacea</taxon>
        <taxon>Odontoceti</taxon>
        <taxon>Phocoenidae</taxon>
        <taxon>Phocoena</taxon>
    </lineage>
</organism>
<feature type="region of interest" description="Disordered" evidence="17">
    <location>
        <begin position="1449"/>
        <end position="1478"/>
    </location>
</feature>
<comment type="similarity">
    <text evidence="2 16">Belongs to the TRAFAC class myosin-kinesin ATPase superfamily. Myosin family.</text>
</comment>
<gene>
    <name evidence="22" type="primary">MYO9B</name>
</gene>
<evidence type="ECO:0000256" key="3">
    <source>
        <dbReference type="ARBA" id="ARBA00022468"/>
    </source>
</evidence>
<dbReference type="InterPro" id="IPR001609">
    <property type="entry name" value="Myosin_head_motor_dom-like"/>
</dbReference>
<evidence type="ECO:0000256" key="1">
    <source>
        <dbReference type="ARBA" id="ARBA00004496"/>
    </source>
</evidence>
<evidence type="ECO:0000256" key="6">
    <source>
        <dbReference type="ARBA" id="ARBA00022723"/>
    </source>
</evidence>
<feature type="compositionally biased region" description="Basic and acidic residues" evidence="17">
    <location>
        <begin position="1054"/>
        <end position="1073"/>
    </location>
</feature>
<dbReference type="PANTHER" id="PTHR46184:SF2">
    <property type="entry name" value="UNCONVENTIONAL MYOSIN-IXB"/>
    <property type="match status" value="1"/>
</dbReference>
<dbReference type="SUPFAM" id="SSF54236">
    <property type="entry name" value="Ubiquitin-like"/>
    <property type="match status" value="1"/>
</dbReference>
<feature type="compositionally biased region" description="Polar residues" evidence="17">
    <location>
        <begin position="1315"/>
        <end position="1325"/>
    </location>
</feature>
<dbReference type="CDD" id="cd20884">
    <property type="entry name" value="C1_Myosin-IXb"/>
    <property type="match status" value="1"/>
</dbReference>
<feature type="compositionally biased region" description="Basic and acidic residues" evidence="17">
    <location>
        <begin position="1129"/>
        <end position="1177"/>
    </location>
</feature>
<dbReference type="Gene3D" id="1.20.120.720">
    <property type="entry name" value="Myosin VI head, motor domain, U50 subdomain"/>
    <property type="match status" value="1"/>
</dbReference>
<dbReference type="CDD" id="cd04407">
    <property type="entry name" value="RhoGAP_myosin_IXB"/>
    <property type="match status" value="1"/>
</dbReference>
<dbReference type="PROSITE" id="PS50200">
    <property type="entry name" value="RA"/>
    <property type="match status" value="1"/>
</dbReference>
<dbReference type="Proteomes" id="UP000694554">
    <property type="component" value="Chromosome 3"/>
</dbReference>
<keyword evidence="6" id="KW-0479">Metal-binding</keyword>
<keyword evidence="15 16" id="KW-0009">Actin-binding</keyword>
<dbReference type="GO" id="GO:0048471">
    <property type="term" value="C:perinuclear region of cytoplasm"/>
    <property type="evidence" value="ECO:0007669"/>
    <property type="project" value="Ensembl"/>
</dbReference>
<dbReference type="GO" id="GO:0005096">
    <property type="term" value="F:GTPase activator activity"/>
    <property type="evidence" value="ECO:0007669"/>
    <property type="project" value="UniProtKB-KW"/>
</dbReference>
<feature type="region of interest" description="Actin-binding" evidence="16">
    <location>
        <begin position="839"/>
        <end position="861"/>
    </location>
</feature>
<dbReference type="GO" id="GO:0035023">
    <property type="term" value="P:regulation of Rho protein signal transduction"/>
    <property type="evidence" value="ECO:0007669"/>
    <property type="project" value="Ensembl"/>
</dbReference>
<dbReference type="GO" id="GO:0098871">
    <property type="term" value="C:postsynaptic actin cytoskeleton"/>
    <property type="evidence" value="ECO:0007669"/>
    <property type="project" value="Ensembl"/>
</dbReference>
<dbReference type="Gene3D" id="3.40.850.10">
    <property type="entry name" value="Kinesin motor domain"/>
    <property type="match status" value="2"/>
</dbReference>
<evidence type="ECO:0000256" key="17">
    <source>
        <dbReference type="SAM" id="MobiDB-lite"/>
    </source>
</evidence>
<dbReference type="Gene3D" id="6.20.240.20">
    <property type="match status" value="1"/>
</dbReference>
<comment type="subcellular location">
    <subcellularLocation>
        <location evidence="1">Cytoplasm</location>
    </subcellularLocation>
</comment>
<feature type="region of interest" description="Disordered" evidence="17">
    <location>
        <begin position="1596"/>
        <end position="1619"/>
    </location>
</feature>
<keyword evidence="11 16" id="KW-0067">ATP-binding</keyword>
<feature type="domain" description="Myosin motor" evidence="21">
    <location>
        <begin position="150"/>
        <end position="957"/>
    </location>
</feature>
<keyword evidence="14 16" id="KW-0505">Motor protein</keyword>
<evidence type="ECO:0000256" key="7">
    <source>
        <dbReference type="ARBA" id="ARBA00022737"/>
    </source>
</evidence>
<dbReference type="SMART" id="SM00314">
    <property type="entry name" value="RA"/>
    <property type="match status" value="1"/>
</dbReference>
<evidence type="ECO:0000256" key="16">
    <source>
        <dbReference type="PROSITE-ProRule" id="PRU00782"/>
    </source>
</evidence>
<feature type="domain" description="Ras-associating" evidence="19">
    <location>
        <begin position="15"/>
        <end position="118"/>
    </location>
</feature>
<evidence type="ECO:0000256" key="5">
    <source>
        <dbReference type="ARBA" id="ARBA00022553"/>
    </source>
</evidence>
<dbReference type="Ensembl" id="ENSPSNT00000001579.1">
    <property type="protein sequence ID" value="ENSPSNP00000001335.1"/>
    <property type="gene ID" value="ENSPSNG00000001059.1"/>
</dbReference>
<reference evidence="22" key="1">
    <citation type="submission" date="2019-08" db="EMBL/GenBank/DDBJ databases">
        <title>Phocoena sinus (Vaquita) genome, mPhoSin1, primary haplotype.</title>
        <authorList>
            <person name="Morin P."/>
            <person name="Mountcastle J."/>
            <person name="Fungtammasan C."/>
            <person name="Rhie A."/>
            <person name="Rojas-Bracho L."/>
            <person name="Smith C.R."/>
            <person name="Taylor B.L."/>
            <person name="Gulland F.M.D."/>
            <person name="Musser W."/>
            <person name="Houck M."/>
            <person name="Haase B."/>
            <person name="Paez S."/>
            <person name="Howe K."/>
            <person name="Torrance J."/>
            <person name="Formenti G."/>
            <person name="Phillippy A."/>
            <person name="Ryder O."/>
            <person name="Jarvis E.D."/>
            <person name="Fedrigo O."/>
        </authorList>
    </citation>
    <scope>NUCLEOTIDE SEQUENCE [LARGE SCALE GENOMIC DNA]</scope>
</reference>
<dbReference type="Pfam" id="PF00788">
    <property type="entry name" value="RA"/>
    <property type="match status" value="1"/>
</dbReference>
<dbReference type="Gene3D" id="1.10.10.820">
    <property type="match status" value="1"/>
</dbReference>
<feature type="compositionally biased region" description="Basic and acidic residues" evidence="17">
    <location>
        <begin position="1969"/>
        <end position="1984"/>
    </location>
</feature>
<dbReference type="GO" id="GO:0001726">
    <property type="term" value="C:ruffle"/>
    <property type="evidence" value="ECO:0007669"/>
    <property type="project" value="TreeGrafter"/>
</dbReference>
<dbReference type="GO" id="GO:0030027">
    <property type="term" value="C:lamellipodium"/>
    <property type="evidence" value="ECO:0007669"/>
    <property type="project" value="TreeGrafter"/>
</dbReference>
<dbReference type="Pfam" id="PF00620">
    <property type="entry name" value="RhoGAP"/>
    <property type="match status" value="1"/>
</dbReference>
<evidence type="ECO:0000256" key="11">
    <source>
        <dbReference type="ARBA" id="ARBA00022840"/>
    </source>
</evidence>
<feature type="region of interest" description="Disordered" evidence="17">
    <location>
        <begin position="1050"/>
        <end position="1293"/>
    </location>
</feature>
<dbReference type="InterPro" id="IPR000198">
    <property type="entry name" value="RhoGAP_dom"/>
</dbReference>
<feature type="compositionally biased region" description="Basic and acidic residues" evidence="17">
    <location>
        <begin position="1460"/>
        <end position="1471"/>
    </location>
</feature>
<dbReference type="Gene3D" id="1.20.5.190">
    <property type="match status" value="2"/>
</dbReference>
<dbReference type="GO" id="GO:0005516">
    <property type="term" value="F:calmodulin binding"/>
    <property type="evidence" value="ECO:0007669"/>
    <property type="project" value="Ensembl"/>
</dbReference>
<dbReference type="GO" id="GO:0005524">
    <property type="term" value="F:ATP binding"/>
    <property type="evidence" value="ECO:0007669"/>
    <property type="project" value="UniProtKB-UniRule"/>
</dbReference>
<evidence type="ECO:0000256" key="9">
    <source>
        <dbReference type="ARBA" id="ARBA00022771"/>
    </source>
</evidence>
<keyword evidence="13 16" id="KW-0518">Myosin</keyword>
<dbReference type="PROSITE" id="PS50238">
    <property type="entry name" value="RHOGAP"/>
    <property type="match status" value="1"/>
</dbReference>
<dbReference type="GO" id="GO:0007266">
    <property type="term" value="P:Rho protein signal transduction"/>
    <property type="evidence" value="ECO:0007669"/>
    <property type="project" value="InterPro"/>
</dbReference>
<dbReference type="FunFam" id="3.40.850.10:FF:000008">
    <property type="entry name" value="Putative unconventional myosin-IXa"/>
    <property type="match status" value="1"/>
</dbReference>
<dbReference type="FunFam" id="1.10.10.820:FF:000003">
    <property type="entry name" value="unconventional myosin-IXa isoform X1"/>
    <property type="match status" value="1"/>
</dbReference>
<dbReference type="InterPro" id="IPR028557">
    <property type="entry name" value="RhoGAP_myosin_IXB"/>
</dbReference>
<feature type="compositionally biased region" description="Basic and acidic residues" evidence="17">
    <location>
        <begin position="1596"/>
        <end position="1605"/>
    </location>
</feature>
<dbReference type="InterPro" id="IPR027417">
    <property type="entry name" value="P-loop_NTPase"/>
</dbReference>
<dbReference type="GO" id="GO:0072673">
    <property type="term" value="P:lamellipodium morphogenesis"/>
    <property type="evidence" value="ECO:0007669"/>
    <property type="project" value="TreeGrafter"/>
</dbReference>
<dbReference type="PROSITE" id="PS51456">
    <property type="entry name" value="MYOSIN_MOTOR"/>
    <property type="match status" value="1"/>
</dbReference>
<feature type="region of interest" description="Disordered" evidence="17">
    <location>
        <begin position="1931"/>
        <end position="1952"/>
    </location>
</feature>
<dbReference type="Gene3D" id="3.30.60.20">
    <property type="match status" value="1"/>
</dbReference>
<dbReference type="Pfam" id="PF00063">
    <property type="entry name" value="Myosin_head"/>
    <property type="match status" value="2"/>
</dbReference>
<dbReference type="GO" id="GO:0000146">
    <property type="term" value="F:microfilament motor activity"/>
    <property type="evidence" value="ECO:0007669"/>
    <property type="project" value="Ensembl"/>
</dbReference>
<dbReference type="PROSITE" id="PS50081">
    <property type="entry name" value="ZF_DAG_PE_2"/>
    <property type="match status" value="1"/>
</dbReference>
<evidence type="ECO:0000256" key="2">
    <source>
        <dbReference type="ARBA" id="ARBA00008314"/>
    </source>
</evidence>